<evidence type="ECO:0000313" key="10">
    <source>
        <dbReference type="Proteomes" id="UP000069935"/>
    </source>
</evidence>
<dbReference type="PANTHER" id="PTHR43289:SF30">
    <property type="entry name" value="NON-SPECIFIC SERINE_THREONINE PROTEIN KINASE"/>
    <property type="match status" value="1"/>
</dbReference>
<keyword evidence="5 9" id="KW-0418">Kinase</keyword>
<dbReference type="GO" id="GO:0004674">
    <property type="term" value="F:protein serine/threonine kinase activity"/>
    <property type="evidence" value="ECO:0007669"/>
    <property type="project" value="UniProtKB-KW"/>
</dbReference>
<evidence type="ECO:0000256" key="7">
    <source>
        <dbReference type="PROSITE-ProRule" id="PRU10141"/>
    </source>
</evidence>
<evidence type="ECO:0000259" key="8">
    <source>
        <dbReference type="PROSITE" id="PS50011"/>
    </source>
</evidence>
<dbReference type="CDD" id="cd14014">
    <property type="entry name" value="STKc_PknB_like"/>
    <property type="match status" value="1"/>
</dbReference>
<dbReference type="InterPro" id="IPR008271">
    <property type="entry name" value="Ser/Thr_kinase_AS"/>
</dbReference>
<sequence length="680" mass="72021">MPDGAVAATLPGPIGPYRVEGVLGQGAMSVVYRATDGRDGRPVALKLLRGELLAAAERNAVLTRFAREAQIGLKLDHPNIVRVHDYGTLDAAQGGAPYLAMELIRGRELKQYLEADRPLSIQQGGTLMAAVLDALAFAHARNVIHRDIKPANIVVEDDLTPKLADFGIAQISSSDLTQAGDLLGTPAYMAPEVLRGEKADPRSDLFSAGVVLYYLLAQRRPFSGSVATVMQQILFVEPPPPSHANPDLPPPFDGLILKALAKTPGDRFASAGEFADALRRALAVAGTMQAPAPSAELTLFGTELPDIAPPLDRNALLAALETALRAIPGQPIDARRLEELLGMLADWQAGGEQATSAGELQRWQSLLLGAGIEPLTELIVAAAPAPRAAPASQRRDWMPLVRLFAALNRALAGTPAADRARMSAARIAFDLSGRFFLYSGELNRVLMDGDNPDIQMLSLDFLRLELLQHALEELGAEAELAQSRSAMLMFAVQVIRKVTQILRACTDGNDGLARFGVAIILANIEELIVMAQRLFETGGQATGGLPQDAVAEFIAAAGRFASLSVEELRGEVAQGNLAGGNMAGSADSFAARLRGVGQLYLFATRLTAPDCAPMMHSLSTMLYGLVAGLTADLGNAPVSDTGARARLVALADMASGLGWSEVERIALTALRRWAVAGVTA</sequence>
<dbReference type="EC" id="2.7.11.1" evidence="1"/>
<dbReference type="AlphaFoldDB" id="A0AAC8VXH2"/>
<dbReference type="KEGG" id="ati:AL072_10765"/>
<gene>
    <name evidence="9" type="ORF">AL072_10765</name>
</gene>
<dbReference type="PROSITE" id="PS50011">
    <property type="entry name" value="PROTEIN_KINASE_DOM"/>
    <property type="match status" value="1"/>
</dbReference>
<dbReference type="InterPro" id="IPR000719">
    <property type="entry name" value="Prot_kinase_dom"/>
</dbReference>
<reference evidence="10" key="1">
    <citation type="submission" date="2015-08" db="EMBL/GenBank/DDBJ databases">
        <title>Complete Genome Sequence of Azospirillum thiophilum BV-S.</title>
        <authorList>
            <person name="Fomenkov A."/>
            <person name="Vincze T."/>
            <person name="Grabovich M."/>
            <person name="Dubinina G."/>
            <person name="Orlova M."/>
            <person name="Belousova E."/>
            <person name="Roberts R.J."/>
        </authorList>
    </citation>
    <scope>NUCLEOTIDE SEQUENCE [LARGE SCALE GENOMIC DNA]</scope>
    <source>
        <strain evidence="10">BV-S</strain>
    </source>
</reference>
<keyword evidence="3" id="KW-0808">Transferase</keyword>
<dbReference type="PANTHER" id="PTHR43289">
    <property type="entry name" value="MITOGEN-ACTIVATED PROTEIN KINASE KINASE KINASE 20-RELATED"/>
    <property type="match status" value="1"/>
</dbReference>
<dbReference type="SUPFAM" id="SSF56112">
    <property type="entry name" value="Protein kinase-like (PK-like)"/>
    <property type="match status" value="1"/>
</dbReference>
<keyword evidence="2 9" id="KW-0723">Serine/threonine-protein kinase</keyword>
<feature type="binding site" evidence="7">
    <location>
        <position position="46"/>
    </location>
    <ligand>
        <name>ATP</name>
        <dbReference type="ChEBI" id="CHEBI:30616"/>
    </ligand>
</feature>
<organism evidence="9 10">
    <name type="scientific">Azospirillum thiophilum</name>
    <dbReference type="NCBI Taxonomy" id="528244"/>
    <lineage>
        <taxon>Bacteria</taxon>
        <taxon>Pseudomonadati</taxon>
        <taxon>Pseudomonadota</taxon>
        <taxon>Alphaproteobacteria</taxon>
        <taxon>Rhodospirillales</taxon>
        <taxon>Azospirillaceae</taxon>
        <taxon>Azospirillum</taxon>
    </lineage>
</organism>
<feature type="domain" description="Protein kinase" evidence="8">
    <location>
        <begin position="17"/>
        <end position="282"/>
    </location>
</feature>
<evidence type="ECO:0000256" key="1">
    <source>
        <dbReference type="ARBA" id="ARBA00012513"/>
    </source>
</evidence>
<evidence type="ECO:0000256" key="4">
    <source>
        <dbReference type="ARBA" id="ARBA00022741"/>
    </source>
</evidence>
<dbReference type="EMBL" id="CP012401">
    <property type="protein sequence ID" value="ALG71307.1"/>
    <property type="molecule type" value="Genomic_DNA"/>
</dbReference>
<evidence type="ECO:0000256" key="6">
    <source>
        <dbReference type="ARBA" id="ARBA00022840"/>
    </source>
</evidence>
<reference evidence="9 10" key="2">
    <citation type="journal article" date="2016" name="Genome Announc.">
        <title>Complete Genome Sequence of a Strain of Azospirillum thiophilum Isolated from a Sulfide Spring.</title>
        <authorList>
            <person name="Fomenkov A."/>
            <person name="Vincze T."/>
            <person name="Grabovich M."/>
            <person name="Anton B.P."/>
            <person name="Dubinina G."/>
            <person name="Orlova M."/>
            <person name="Belousova E."/>
            <person name="Roberts R.J."/>
        </authorList>
    </citation>
    <scope>NUCLEOTIDE SEQUENCE [LARGE SCALE GENOMIC DNA]</scope>
    <source>
        <strain evidence="9 10">BV-S</strain>
    </source>
</reference>
<protein>
    <recommendedName>
        <fullName evidence="1">non-specific serine/threonine protein kinase</fullName>
        <ecNumber evidence="1">2.7.11.1</ecNumber>
    </recommendedName>
</protein>
<keyword evidence="4 7" id="KW-0547">Nucleotide-binding</keyword>
<dbReference type="RefSeq" id="WP_045580337.1">
    <property type="nucleotide sequence ID" value="NZ_CP012401.1"/>
</dbReference>
<dbReference type="PROSITE" id="PS00107">
    <property type="entry name" value="PROTEIN_KINASE_ATP"/>
    <property type="match status" value="1"/>
</dbReference>
<name>A0AAC8VXH2_9PROT</name>
<dbReference type="SMART" id="SM00220">
    <property type="entry name" value="S_TKc"/>
    <property type="match status" value="1"/>
</dbReference>
<dbReference type="FunFam" id="1.10.510.10:FF:000021">
    <property type="entry name" value="Serine/threonine protein kinase"/>
    <property type="match status" value="1"/>
</dbReference>
<keyword evidence="6 7" id="KW-0067">ATP-binding</keyword>
<dbReference type="PROSITE" id="PS00108">
    <property type="entry name" value="PROTEIN_KINASE_ST"/>
    <property type="match status" value="1"/>
</dbReference>
<evidence type="ECO:0000256" key="3">
    <source>
        <dbReference type="ARBA" id="ARBA00022679"/>
    </source>
</evidence>
<keyword evidence="10" id="KW-1185">Reference proteome</keyword>
<dbReference type="InterPro" id="IPR011009">
    <property type="entry name" value="Kinase-like_dom_sf"/>
</dbReference>
<dbReference type="Gene3D" id="1.10.510.10">
    <property type="entry name" value="Transferase(Phosphotransferase) domain 1"/>
    <property type="match status" value="1"/>
</dbReference>
<dbReference type="GO" id="GO:0005524">
    <property type="term" value="F:ATP binding"/>
    <property type="evidence" value="ECO:0007669"/>
    <property type="project" value="UniProtKB-UniRule"/>
</dbReference>
<dbReference type="Proteomes" id="UP000069935">
    <property type="component" value="Chromosome 1"/>
</dbReference>
<evidence type="ECO:0000256" key="2">
    <source>
        <dbReference type="ARBA" id="ARBA00022527"/>
    </source>
</evidence>
<dbReference type="Pfam" id="PF00069">
    <property type="entry name" value="Pkinase"/>
    <property type="match status" value="1"/>
</dbReference>
<evidence type="ECO:0000313" key="9">
    <source>
        <dbReference type="EMBL" id="ALG71307.1"/>
    </source>
</evidence>
<proteinExistence type="predicted"/>
<evidence type="ECO:0000256" key="5">
    <source>
        <dbReference type="ARBA" id="ARBA00022777"/>
    </source>
</evidence>
<dbReference type="Gene3D" id="3.30.200.20">
    <property type="entry name" value="Phosphorylase Kinase, domain 1"/>
    <property type="match status" value="1"/>
</dbReference>
<accession>A0AAC8VXH2</accession>
<dbReference type="InterPro" id="IPR017441">
    <property type="entry name" value="Protein_kinase_ATP_BS"/>
</dbReference>